<feature type="non-terminal residue" evidence="1">
    <location>
        <position position="55"/>
    </location>
</feature>
<name>A0A4S8MV39_DENBC</name>
<dbReference type="AlphaFoldDB" id="A0A4S8MV39"/>
<keyword evidence="2" id="KW-1185">Reference proteome</keyword>
<reference evidence="1 2" key="1">
    <citation type="journal article" date="2019" name="Nat. Ecol. Evol.">
        <title>Megaphylogeny resolves global patterns of mushroom evolution.</title>
        <authorList>
            <person name="Varga T."/>
            <person name="Krizsan K."/>
            <person name="Foldi C."/>
            <person name="Dima B."/>
            <person name="Sanchez-Garcia M."/>
            <person name="Sanchez-Ramirez S."/>
            <person name="Szollosi G.J."/>
            <person name="Szarkandi J.G."/>
            <person name="Papp V."/>
            <person name="Albert L."/>
            <person name="Andreopoulos W."/>
            <person name="Angelini C."/>
            <person name="Antonin V."/>
            <person name="Barry K.W."/>
            <person name="Bougher N.L."/>
            <person name="Buchanan P."/>
            <person name="Buyck B."/>
            <person name="Bense V."/>
            <person name="Catcheside P."/>
            <person name="Chovatia M."/>
            <person name="Cooper J."/>
            <person name="Damon W."/>
            <person name="Desjardin D."/>
            <person name="Finy P."/>
            <person name="Geml J."/>
            <person name="Haridas S."/>
            <person name="Hughes K."/>
            <person name="Justo A."/>
            <person name="Karasinski D."/>
            <person name="Kautmanova I."/>
            <person name="Kiss B."/>
            <person name="Kocsube S."/>
            <person name="Kotiranta H."/>
            <person name="LaButti K.M."/>
            <person name="Lechner B.E."/>
            <person name="Liimatainen K."/>
            <person name="Lipzen A."/>
            <person name="Lukacs Z."/>
            <person name="Mihaltcheva S."/>
            <person name="Morgado L.N."/>
            <person name="Niskanen T."/>
            <person name="Noordeloos M.E."/>
            <person name="Ohm R.A."/>
            <person name="Ortiz-Santana B."/>
            <person name="Ovrebo C."/>
            <person name="Racz N."/>
            <person name="Riley R."/>
            <person name="Savchenko A."/>
            <person name="Shiryaev A."/>
            <person name="Soop K."/>
            <person name="Spirin V."/>
            <person name="Szebenyi C."/>
            <person name="Tomsovsky M."/>
            <person name="Tulloss R.E."/>
            <person name="Uehling J."/>
            <person name="Grigoriev I.V."/>
            <person name="Vagvolgyi C."/>
            <person name="Papp T."/>
            <person name="Martin F.M."/>
            <person name="Miettinen O."/>
            <person name="Hibbett D.S."/>
            <person name="Nagy L.G."/>
        </authorList>
    </citation>
    <scope>NUCLEOTIDE SEQUENCE [LARGE SCALE GENOMIC DNA]</scope>
    <source>
        <strain evidence="1 2">CBS 962.96</strain>
    </source>
</reference>
<protein>
    <submittedName>
        <fullName evidence="1">Uncharacterized protein</fullName>
    </submittedName>
</protein>
<organism evidence="1 2">
    <name type="scientific">Dendrothele bispora (strain CBS 962.96)</name>
    <dbReference type="NCBI Taxonomy" id="1314807"/>
    <lineage>
        <taxon>Eukaryota</taxon>
        <taxon>Fungi</taxon>
        <taxon>Dikarya</taxon>
        <taxon>Basidiomycota</taxon>
        <taxon>Agaricomycotina</taxon>
        <taxon>Agaricomycetes</taxon>
        <taxon>Agaricomycetidae</taxon>
        <taxon>Agaricales</taxon>
        <taxon>Agaricales incertae sedis</taxon>
        <taxon>Dendrothele</taxon>
    </lineage>
</organism>
<sequence>VFNSSPSTQRHSKWTNFISSVHPASAKRQLANHLQVLKLRTLFCTYPVVEDAVRV</sequence>
<dbReference type="Proteomes" id="UP000297245">
    <property type="component" value="Unassembled WGS sequence"/>
</dbReference>
<dbReference type="EMBL" id="ML179039">
    <property type="protein sequence ID" value="THV07118.1"/>
    <property type="molecule type" value="Genomic_DNA"/>
</dbReference>
<evidence type="ECO:0000313" key="2">
    <source>
        <dbReference type="Proteomes" id="UP000297245"/>
    </source>
</evidence>
<feature type="non-terminal residue" evidence="1">
    <location>
        <position position="1"/>
    </location>
</feature>
<gene>
    <name evidence="1" type="ORF">K435DRAFT_772827</name>
</gene>
<proteinExistence type="predicted"/>
<accession>A0A4S8MV39</accession>
<evidence type="ECO:0000313" key="1">
    <source>
        <dbReference type="EMBL" id="THV07118.1"/>
    </source>
</evidence>